<dbReference type="Gene3D" id="1.10.4010.10">
    <property type="entry name" value="Type II deoxyuridine triphosphatase"/>
    <property type="match status" value="1"/>
</dbReference>
<dbReference type="SUPFAM" id="SSF101386">
    <property type="entry name" value="all-alpha NTP pyrophosphatases"/>
    <property type="match status" value="1"/>
</dbReference>
<organism evidence="1 2">
    <name type="scientific">Candidatus Gallionella acididurans</name>
    <dbReference type="NCBI Taxonomy" id="1796491"/>
    <lineage>
        <taxon>Bacteria</taxon>
        <taxon>Pseudomonadati</taxon>
        <taxon>Pseudomonadota</taxon>
        <taxon>Betaproteobacteria</taxon>
        <taxon>Nitrosomonadales</taxon>
        <taxon>Gallionellaceae</taxon>
        <taxon>Gallionella</taxon>
    </lineage>
</organism>
<dbReference type="PATRIC" id="fig|1796491.3.peg.3652"/>
<reference evidence="1 2" key="1">
    <citation type="submission" date="2016-02" db="EMBL/GenBank/DDBJ databases">
        <authorList>
            <person name="Wen L."/>
            <person name="He K."/>
            <person name="Yang H."/>
        </authorList>
    </citation>
    <scope>NUCLEOTIDE SEQUENCE [LARGE SCALE GENOMIC DNA]</scope>
    <source>
        <strain evidence="1">ShG14-8</strain>
    </source>
</reference>
<dbReference type="EMBL" id="LSLI01000205">
    <property type="protein sequence ID" value="KXS30552.1"/>
    <property type="molecule type" value="Genomic_DNA"/>
</dbReference>
<evidence type="ECO:0000313" key="2">
    <source>
        <dbReference type="Proteomes" id="UP000070578"/>
    </source>
</evidence>
<dbReference type="Proteomes" id="UP000070578">
    <property type="component" value="Unassembled WGS sequence"/>
</dbReference>
<dbReference type="Pfam" id="PF08761">
    <property type="entry name" value="dUTPase_2"/>
    <property type="match status" value="1"/>
</dbReference>
<comment type="caution">
    <text evidence="1">The sequence shown here is derived from an EMBL/GenBank/DDBJ whole genome shotgun (WGS) entry which is preliminary data.</text>
</comment>
<evidence type="ECO:0000313" key="1">
    <source>
        <dbReference type="EMBL" id="KXS30552.1"/>
    </source>
</evidence>
<proteinExistence type="predicted"/>
<sequence>MPAPVKPKQKLMTLIETQLDAMLKMQDDMNSKVNPDWVLARNNWHRAIQVEGVEAIEHHGWKWWKKQDCDMAQLRMELVDIWHFMISAFIQTKHGAIPLAKMEMMAELNLCQKSVQFDNQYYGLAHINLLEKLDLLVGLAAARRTNLALFESLLSDCGMNWLELFKQYVGKNVLNVFRQDHGYKAGTYNKIWNGREDNEHLVEVLGMFDLNVGDVRDSLYQSLKARYILVLG</sequence>
<gene>
    <name evidence="1" type="ORF">AWT59_3324</name>
</gene>
<accession>A0A139BNK1</accession>
<dbReference type="CDD" id="cd11527">
    <property type="entry name" value="NTP-PPase_dUTPase"/>
    <property type="match status" value="1"/>
</dbReference>
<name>A0A139BNK1_9PROT</name>
<protein>
    <submittedName>
        <fullName evidence="1">dUTPase</fullName>
    </submittedName>
</protein>
<reference evidence="1 2" key="2">
    <citation type="submission" date="2016-03" db="EMBL/GenBank/DDBJ databases">
        <title>New uncultured bacterium of the family Gallionellaceae from acid mine drainage: description and reconstruction of genome based on metagenomic analysis of microbial community.</title>
        <authorList>
            <person name="Kadnikov V."/>
            <person name="Ivasenko D."/>
            <person name="Beletsky A."/>
            <person name="Mardanov A."/>
            <person name="Danilova E."/>
            <person name="Pimenov N."/>
            <person name="Karnachuk O."/>
            <person name="Ravin N."/>
        </authorList>
    </citation>
    <scope>NUCLEOTIDE SEQUENCE [LARGE SCALE GENOMIC DNA]</scope>
    <source>
        <strain evidence="1">ShG14-8</strain>
    </source>
</reference>
<dbReference type="InterPro" id="IPR014871">
    <property type="entry name" value="dUTPase/dCTP_pyrophosphatase"/>
</dbReference>
<dbReference type="AlphaFoldDB" id="A0A139BNK1"/>